<gene>
    <name evidence="2" type="ORF">Ssi02_05380</name>
</gene>
<proteinExistence type="predicted"/>
<organism evidence="2 3">
    <name type="scientific">Sinosporangium siamense</name>
    <dbReference type="NCBI Taxonomy" id="1367973"/>
    <lineage>
        <taxon>Bacteria</taxon>
        <taxon>Bacillati</taxon>
        <taxon>Actinomycetota</taxon>
        <taxon>Actinomycetes</taxon>
        <taxon>Streptosporangiales</taxon>
        <taxon>Streptosporangiaceae</taxon>
        <taxon>Sinosporangium</taxon>
    </lineage>
</organism>
<dbReference type="Proteomes" id="UP000606172">
    <property type="component" value="Unassembled WGS sequence"/>
</dbReference>
<evidence type="ECO:0000256" key="1">
    <source>
        <dbReference type="SAM" id="MobiDB-lite"/>
    </source>
</evidence>
<comment type="caution">
    <text evidence="2">The sequence shown here is derived from an EMBL/GenBank/DDBJ whole genome shotgun (WGS) entry which is preliminary data.</text>
</comment>
<feature type="compositionally biased region" description="Basic and acidic residues" evidence="1">
    <location>
        <begin position="1"/>
        <end position="27"/>
    </location>
</feature>
<keyword evidence="3" id="KW-1185">Reference proteome</keyword>
<dbReference type="AlphaFoldDB" id="A0A919RAZ3"/>
<sequence length="113" mass="12335">MGRSHRGDRTDTADTDDHLRGVQRDRPLGTATRPHKSDRTDTAENRDLRGHTVGTAGRAVDEDPSCPDRPSRAGRAQGAETGDGQRRRRRRVGGGRDHSEVGGVHGEPPPMLR</sequence>
<reference evidence="2" key="1">
    <citation type="submission" date="2021-01" db="EMBL/GenBank/DDBJ databases">
        <title>Whole genome shotgun sequence of Sinosporangium siamense NBRC 109515.</title>
        <authorList>
            <person name="Komaki H."/>
            <person name="Tamura T."/>
        </authorList>
    </citation>
    <scope>NUCLEOTIDE SEQUENCE</scope>
    <source>
        <strain evidence="2">NBRC 109515</strain>
    </source>
</reference>
<accession>A0A919RAZ3</accession>
<evidence type="ECO:0000313" key="3">
    <source>
        <dbReference type="Proteomes" id="UP000606172"/>
    </source>
</evidence>
<dbReference type="EMBL" id="BOOW01000006">
    <property type="protein sequence ID" value="GII90307.1"/>
    <property type="molecule type" value="Genomic_DNA"/>
</dbReference>
<protein>
    <submittedName>
        <fullName evidence="2">Uncharacterized protein</fullName>
    </submittedName>
</protein>
<feature type="region of interest" description="Disordered" evidence="1">
    <location>
        <begin position="1"/>
        <end position="113"/>
    </location>
</feature>
<feature type="compositionally biased region" description="Basic and acidic residues" evidence="1">
    <location>
        <begin position="35"/>
        <end position="50"/>
    </location>
</feature>
<evidence type="ECO:0000313" key="2">
    <source>
        <dbReference type="EMBL" id="GII90307.1"/>
    </source>
</evidence>
<name>A0A919RAZ3_9ACTN</name>